<evidence type="ECO:0000256" key="1">
    <source>
        <dbReference type="SAM" id="Phobius"/>
    </source>
</evidence>
<accession>A0A6J5WQR1</accession>
<protein>
    <submittedName>
        <fullName evidence="2">Uncharacterized protein</fullName>
    </submittedName>
</protein>
<dbReference type="EMBL" id="CAEKKB010000003">
    <property type="protein sequence ID" value="CAB4303879.1"/>
    <property type="molecule type" value="Genomic_DNA"/>
</dbReference>
<sequence>MLVFDEVELLDWIAVVSESPYYWRRRCVPKDYKALFGREKFHYLETEHYKKSKVGSLSVAALSFLYLLYLFHEHDR</sequence>
<keyword evidence="1" id="KW-0812">Transmembrane</keyword>
<dbReference type="AlphaFoldDB" id="A0A6J5WQR1"/>
<evidence type="ECO:0000313" key="2">
    <source>
        <dbReference type="EMBL" id="CAB4303879.1"/>
    </source>
</evidence>
<proteinExistence type="predicted"/>
<feature type="transmembrane region" description="Helical" evidence="1">
    <location>
        <begin position="54"/>
        <end position="71"/>
    </location>
</feature>
<name>A0A6J5WQR1_PRUAR</name>
<evidence type="ECO:0000313" key="3">
    <source>
        <dbReference type="Proteomes" id="UP000507245"/>
    </source>
</evidence>
<keyword evidence="3" id="KW-1185">Reference proteome</keyword>
<organism evidence="2 3">
    <name type="scientific">Prunus armeniaca</name>
    <name type="common">Apricot</name>
    <name type="synonym">Armeniaca vulgaris</name>
    <dbReference type="NCBI Taxonomy" id="36596"/>
    <lineage>
        <taxon>Eukaryota</taxon>
        <taxon>Viridiplantae</taxon>
        <taxon>Streptophyta</taxon>
        <taxon>Embryophyta</taxon>
        <taxon>Tracheophyta</taxon>
        <taxon>Spermatophyta</taxon>
        <taxon>Magnoliopsida</taxon>
        <taxon>eudicotyledons</taxon>
        <taxon>Gunneridae</taxon>
        <taxon>Pentapetalae</taxon>
        <taxon>rosids</taxon>
        <taxon>fabids</taxon>
        <taxon>Rosales</taxon>
        <taxon>Rosaceae</taxon>
        <taxon>Amygdaloideae</taxon>
        <taxon>Amygdaleae</taxon>
        <taxon>Prunus</taxon>
    </lineage>
</organism>
<reference evidence="3" key="1">
    <citation type="journal article" date="2020" name="Genome Biol.">
        <title>Gamete binning: chromosome-level and haplotype-resolved genome assembly enabled by high-throughput single-cell sequencing of gamete genomes.</title>
        <authorList>
            <person name="Campoy J.A."/>
            <person name="Sun H."/>
            <person name="Goel M."/>
            <person name="Jiao W.-B."/>
            <person name="Folz-Donahue K."/>
            <person name="Wang N."/>
            <person name="Rubio M."/>
            <person name="Liu C."/>
            <person name="Kukat C."/>
            <person name="Ruiz D."/>
            <person name="Huettel B."/>
            <person name="Schneeberger K."/>
        </authorList>
    </citation>
    <scope>NUCLEOTIDE SEQUENCE [LARGE SCALE GENOMIC DNA]</scope>
    <source>
        <strain evidence="3">cv. Rojo Pasion</strain>
    </source>
</reference>
<keyword evidence="1" id="KW-1133">Transmembrane helix</keyword>
<dbReference type="Proteomes" id="UP000507245">
    <property type="component" value="Unassembled WGS sequence"/>
</dbReference>
<gene>
    <name evidence="2" type="ORF">ORAREDHAP_LOCUS20739</name>
</gene>
<keyword evidence="1" id="KW-0472">Membrane</keyword>